<name>A0A8S5TY18_9VIRU</name>
<sequence>MTQPNEINIKIPLHKLQDLMISHVRYSLPRHTYIVSETIHDVKTYWSVLSSNTREVITRDINEHLKHWESDRNAPFLKLDYDSWEELFDWINDNRSSTSTTATTAKPLVPVLPVVNLGKQK</sequence>
<reference evidence="1" key="1">
    <citation type="journal article" date="2021" name="Proc. Natl. Acad. Sci. U.S.A.">
        <title>A Catalog of Tens of Thousands of Viruses from Human Metagenomes Reveals Hidden Associations with Chronic Diseases.</title>
        <authorList>
            <person name="Tisza M.J."/>
            <person name="Buck C.B."/>
        </authorList>
    </citation>
    <scope>NUCLEOTIDE SEQUENCE</scope>
    <source>
        <strain evidence="1">CtHEp8</strain>
    </source>
</reference>
<evidence type="ECO:0000313" key="1">
    <source>
        <dbReference type="EMBL" id="DAF87101.1"/>
    </source>
</evidence>
<dbReference type="EMBL" id="BK015959">
    <property type="protein sequence ID" value="DAF87101.1"/>
    <property type="molecule type" value="Genomic_DNA"/>
</dbReference>
<organism evidence="1">
    <name type="scientific">Phage sp. ctHEp8</name>
    <dbReference type="NCBI Taxonomy" id="2825790"/>
    <lineage>
        <taxon>Viruses</taxon>
    </lineage>
</organism>
<protein>
    <submittedName>
        <fullName evidence="1">Uncharacterized protein</fullName>
    </submittedName>
</protein>
<accession>A0A8S5TY18</accession>
<proteinExistence type="predicted"/>